<dbReference type="Proteomes" id="UP000013307">
    <property type="component" value="Chromosome"/>
</dbReference>
<accession>N0BLJ2</accession>
<dbReference type="Gene3D" id="3.30.70.1340">
    <property type="entry name" value="MTH889-like domain"/>
    <property type="match status" value="1"/>
</dbReference>
<dbReference type="KEGG" id="ast:Asulf_01064"/>
<keyword evidence="2" id="KW-1185">Reference proteome</keyword>
<dbReference type="InterPro" id="IPR023129">
    <property type="entry name" value="MTH889-like_dom_sf"/>
</dbReference>
<dbReference type="GeneID" id="15392705"/>
<dbReference type="PANTHER" id="PTHR42240:SF1">
    <property type="entry name" value="DUF211 DOMAIN-CONTAINING PROTEIN"/>
    <property type="match status" value="1"/>
</dbReference>
<dbReference type="STRING" id="387631.Asulf_01064"/>
<dbReference type="EMBL" id="CP005290">
    <property type="protein sequence ID" value="AGK61065.1"/>
    <property type="molecule type" value="Genomic_DNA"/>
</dbReference>
<dbReference type="SUPFAM" id="SSF160363">
    <property type="entry name" value="MTH889-like"/>
    <property type="match status" value="1"/>
</dbReference>
<organism evidence="1 2">
    <name type="scientific">Archaeoglobus sulfaticallidus PM70-1</name>
    <dbReference type="NCBI Taxonomy" id="387631"/>
    <lineage>
        <taxon>Archaea</taxon>
        <taxon>Methanobacteriati</taxon>
        <taxon>Methanobacteriota</taxon>
        <taxon>Archaeoglobi</taxon>
        <taxon>Archaeoglobales</taxon>
        <taxon>Archaeoglobaceae</taxon>
        <taxon>Archaeoglobus</taxon>
    </lineage>
</organism>
<dbReference type="PANTHER" id="PTHR42240">
    <property type="entry name" value="DUF211 DOMAIN-CONTAINING PROTEIN"/>
    <property type="match status" value="1"/>
</dbReference>
<reference evidence="1 2" key="1">
    <citation type="journal article" date="2013" name="Genome Announc.">
        <title>Complete Genome Sequence of the Thermophilic and Facultatively Chemolithoautotrophic Sulfate Reducer Archaeoglobus sulfaticallidus Strain PM70-1T.</title>
        <authorList>
            <person name="Stokke R."/>
            <person name="Hocking W.P."/>
            <person name="Steinsbu B.O."/>
            <person name="Steen I.H."/>
        </authorList>
    </citation>
    <scope>NUCLEOTIDE SEQUENCE [LARGE SCALE GENOMIC DNA]</scope>
    <source>
        <strain evidence="1">PM70-1</strain>
    </source>
</reference>
<protein>
    <submittedName>
        <fullName evidence="1">Uncharacterized protein conserved in archaea</fullName>
    </submittedName>
</protein>
<sequence>MAGFKRLVLDVLKPHEPSTLILAKKLSELENIDGVNISLYEIDQNTENVKITIVGDDMSFEDIKMVIEELGAVIHSIDEIVAGKKLIETVKTEQDR</sequence>
<evidence type="ECO:0000313" key="2">
    <source>
        <dbReference type="Proteomes" id="UP000013307"/>
    </source>
</evidence>
<name>N0BLJ2_9EURY</name>
<dbReference type="eggNOG" id="arCOG04140">
    <property type="taxonomic scope" value="Archaea"/>
</dbReference>
<proteinExistence type="predicted"/>
<dbReference type="OrthoDB" id="201945at2157"/>
<dbReference type="HOGENOM" id="CLU_179754_1_0_2"/>
<dbReference type="InterPro" id="IPR003831">
    <property type="entry name" value="DUF211"/>
</dbReference>
<dbReference type="AlphaFoldDB" id="N0BLJ2"/>
<gene>
    <name evidence="1" type="ORF">Asulf_01064</name>
</gene>
<dbReference type="Pfam" id="PF02680">
    <property type="entry name" value="DUF211"/>
    <property type="match status" value="1"/>
</dbReference>
<dbReference type="RefSeq" id="WP_015590663.1">
    <property type="nucleotide sequence ID" value="NC_021169.1"/>
</dbReference>
<evidence type="ECO:0000313" key="1">
    <source>
        <dbReference type="EMBL" id="AGK61065.1"/>
    </source>
</evidence>